<dbReference type="Proteomes" id="UP001431449">
    <property type="component" value="Unassembled WGS sequence"/>
</dbReference>
<evidence type="ECO:0000313" key="1">
    <source>
        <dbReference type="EMBL" id="MCK7593198.1"/>
    </source>
</evidence>
<keyword evidence="2" id="KW-1185">Reference proteome</keyword>
<organism evidence="1 2">
    <name type="scientific">Pseudomarimonas salicorniae</name>
    <dbReference type="NCBI Taxonomy" id="2933270"/>
    <lineage>
        <taxon>Bacteria</taxon>
        <taxon>Pseudomonadati</taxon>
        <taxon>Pseudomonadota</taxon>
        <taxon>Gammaproteobacteria</taxon>
        <taxon>Lysobacterales</taxon>
        <taxon>Lysobacteraceae</taxon>
        <taxon>Pseudomarimonas</taxon>
    </lineage>
</organism>
<comment type="caution">
    <text evidence="1">The sequence shown here is derived from an EMBL/GenBank/DDBJ whole genome shotgun (WGS) entry which is preliminary data.</text>
</comment>
<gene>
    <name evidence="1" type="ORF">M0G41_05880</name>
</gene>
<proteinExistence type="predicted"/>
<evidence type="ECO:0000313" key="2">
    <source>
        <dbReference type="Proteomes" id="UP001431449"/>
    </source>
</evidence>
<dbReference type="RefSeq" id="WP_248206418.1">
    <property type="nucleotide sequence ID" value="NZ_JALNMH010000004.1"/>
</dbReference>
<protein>
    <submittedName>
        <fullName evidence="1">Uncharacterized protein</fullName>
    </submittedName>
</protein>
<name>A0ABT0GF75_9GAMM</name>
<dbReference type="EMBL" id="JALNMH010000004">
    <property type="protein sequence ID" value="MCK7593198.1"/>
    <property type="molecule type" value="Genomic_DNA"/>
</dbReference>
<sequence>MAKGLTLAEALRVMSHITASQENYDAFAANMTPVLDSLGIQSQEALNDCQKIMGGTLAPLDTLRQNHDAMVGRLLTAHLAQIIHNPTS</sequence>
<reference evidence="1" key="1">
    <citation type="submission" date="2022-04" db="EMBL/GenBank/DDBJ databases">
        <title>Lysobacter sp. CAU 1642 isolated from sea sand.</title>
        <authorList>
            <person name="Kim W."/>
        </authorList>
    </citation>
    <scope>NUCLEOTIDE SEQUENCE</scope>
    <source>
        <strain evidence="1">CAU 1642</strain>
    </source>
</reference>
<accession>A0ABT0GF75</accession>